<gene>
    <name evidence="1" type="ORF">HHI36_014581</name>
</gene>
<protein>
    <recommendedName>
        <fullName evidence="3">YqaJ viral recombinase domain-containing protein</fullName>
    </recommendedName>
</protein>
<dbReference type="InterPro" id="IPR011604">
    <property type="entry name" value="PDDEXK-like_dom_sf"/>
</dbReference>
<sequence length="100" mass="11545">MLAGSPDGLCQDSIVEIKCPISNKKKWKTQQEMLFPNTNANVPKWTKKCYFCVADPNFSINKNVEIICINFDGEYVTSFLESIITFWKSHVYPLLYESIE</sequence>
<evidence type="ECO:0000313" key="1">
    <source>
        <dbReference type="EMBL" id="KAL3273127.1"/>
    </source>
</evidence>
<dbReference type="PANTHER" id="PTHR39953">
    <property type="entry name" value="RE54151P"/>
    <property type="match status" value="1"/>
</dbReference>
<evidence type="ECO:0008006" key="3">
    <source>
        <dbReference type="Google" id="ProtNLM"/>
    </source>
</evidence>
<dbReference type="PANTHER" id="PTHR39953:SF1">
    <property type="entry name" value="RE54151P"/>
    <property type="match status" value="1"/>
</dbReference>
<dbReference type="InterPro" id="IPR011335">
    <property type="entry name" value="Restrct_endonuc-II-like"/>
</dbReference>
<dbReference type="Gene3D" id="3.90.320.10">
    <property type="match status" value="1"/>
</dbReference>
<organism evidence="1 2">
    <name type="scientific">Cryptolaemus montrouzieri</name>
    <dbReference type="NCBI Taxonomy" id="559131"/>
    <lineage>
        <taxon>Eukaryota</taxon>
        <taxon>Metazoa</taxon>
        <taxon>Ecdysozoa</taxon>
        <taxon>Arthropoda</taxon>
        <taxon>Hexapoda</taxon>
        <taxon>Insecta</taxon>
        <taxon>Pterygota</taxon>
        <taxon>Neoptera</taxon>
        <taxon>Endopterygota</taxon>
        <taxon>Coleoptera</taxon>
        <taxon>Polyphaga</taxon>
        <taxon>Cucujiformia</taxon>
        <taxon>Coccinelloidea</taxon>
        <taxon>Coccinellidae</taxon>
        <taxon>Scymninae</taxon>
        <taxon>Scymnini</taxon>
        <taxon>Cryptolaemus</taxon>
    </lineage>
</organism>
<name>A0ABD2N3N6_9CUCU</name>
<keyword evidence="2" id="KW-1185">Reference proteome</keyword>
<dbReference type="AlphaFoldDB" id="A0ABD2N3N6"/>
<accession>A0ABD2N3N6</accession>
<comment type="caution">
    <text evidence="1">The sequence shown here is derived from an EMBL/GenBank/DDBJ whole genome shotgun (WGS) entry which is preliminary data.</text>
</comment>
<dbReference type="GO" id="GO:0006281">
    <property type="term" value="P:DNA repair"/>
    <property type="evidence" value="ECO:0007669"/>
    <property type="project" value="UniProtKB-ARBA"/>
</dbReference>
<dbReference type="SUPFAM" id="SSF52980">
    <property type="entry name" value="Restriction endonuclease-like"/>
    <property type="match status" value="1"/>
</dbReference>
<evidence type="ECO:0000313" key="2">
    <source>
        <dbReference type="Proteomes" id="UP001516400"/>
    </source>
</evidence>
<proteinExistence type="predicted"/>
<dbReference type="EMBL" id="JABFTP020000062">
    <property type="protein sequence ID" value="KAL3273127.1"/>
    <property type="molecule type" value="Genomic_DNA"/>
</dbReference>
<reference evidence="1 2" key="1">
    <citation type="journal article" date="2021" name="BMC Biol.">
        <title>Horizontally acquired antibacterial genes associated with adaptive radiation of ladybird beetles.</title>
        <authorList>
            <person name="Li H.S."/>
            <person name="Tang X.F."/>
            <person name="Huang Y.H."/>
            <person name="Xu Z.Y."/>
            <person name="Chen M.L."/>
            <person name="Du X.Y."/>
            <person name="Qiu B.Y."/>
            <person name="Chen P.T."/>
            <person name="Zhang W."/>
            <person name="Slipinski A."/>
            <person name="Escalona H.E."/>
            <person name="Waterhouse R.M."/>
            <person name="Zwick A."/>
            <person name="Pang H."/>
        </authorList>
    </citation>
    <scope>NUCLEOTIDE SEQUENCE [LARGE SCALE GENOMIC DNA]</scope>
    <source>
        <strain evidence="1">SYSU2018</strain>
    </source>
</reference>
<dbReference type="Proteomes" id="UP001516400">
    <property type="component" value="Unassembled WGS sequence"/>
</dbReference>